<sequence length="567" mass="65055">MNLKKYLNKKLNFFHKFWAIAQLYWFSKEKWGAIFSIFLLLALLQLTTQINVVANTQQGNFVSALADKDTQRFWTSIGIFIGLRISLAVVRVWYTYVRFKPILAWRLWLTNHFIEKYLNKRSFYEINTLKKEIDNPDQRIAEDIQGFTEVSVSIFLDLFNTCLQVVAFSGVLWSISPTLMIFLIIYAGAGTLISIGFFGKRLVNINVEQQKKEGDFRFGLVRLRENAESVAFYRGEAQEINLLQSLFKRVFNNFQNWIMWQQVYFGAFMRAYDIIPPILPALVLAPNVLAGELEVGKITEAAGAFMALNGALYVLVRRFESLTGLGAGIERLFEFYSCLEQPETGIQHRVRQYKTFDTIVNTVEDNCLAIQNLTLYTPNYQRVLFEDISFTLKPGQGLLIKGTSGCGKSSLLRAIAGLWHSGKGTIIRPKLEEILFLPQRPYMVLGNLRNQLIYPQLTVDITDDEIYHILQQVNLPNLVERFGGLDVEKDWSDVLSLGEQQRIAFARLMITKPKYVILDEATSALDIENEGNLYQYLVDTHTTFISVGHRPTLSKYHQMSLDLTNSL</sequence>
<evidence type="ECO:0000256" key="1">
    <source>
        <dbReference type="ARBA" id="ARBA00004651"/>
    </source>
</evidence>
<proteinExistence type="predicted"/>
<dbReference type="Gene3D" id="3.40.50.300">
    <property type="entry name" value="P-loop containing nucleotide triphosphate hydrolases"/>
    <property type="match status" value="1"/>
</dbReference>
<dbReference type="PROSITE" id="PS50929">
    <property type="entry name" value="ABC_TM1F"/>
    <property type="match status" value="1"/>
</dbReference>
<dbReference type="PANTHER" id="PTHR11384">
    <property type="entry name" value="ATP-BINDING CASSETTE, SUB-FAMILY D MEMBER"/>
    <property type="match status" value="1"/>
</dbReference>
<accession>A0ABR8A4B8</accession>
<dbReference type="PROSITE" id="PS00211">
    <property type="entry name" value="ABC_TRANSPORTER_1"/>
    <property type="match status" value="1"/>
</dbReference>
<dbReference type="Proteomes" id="UP000658514">
    <property type="component" value="Unassembled WGS sequence"/>
</dbReference>
<dbReference type="CDD" id="cd03223">
    <property type="entry name" value="ABCD_peroxisomal_ALDP"/>
    <property type="match status" value="1"/>
</dbReference>
<dbReference type="Pfam" id="PF06472">
    <property type="entry name" value="ABC_membrane_2"/>
    <property type="match status" value="1"/>
</dbReference>
<evidence type="ECO:0000313" key="12">
    <source>
        <dbReference type="Proteomes" id="UP000658514"/>
    </source>
</evidence>
<evidence type="ECO:0000313" key="11">
    <source>
        <dbReference type="EMBL" id="MBD2194320.1"/>
    </source>
</evidence>
<dbReference type="InterPro" id="IPR017871">
    <property type="entry name" value="ABC_transporter-like_CS"/>
</dbReference>
<evidence type="ECO:0000256" key="5">
    <source>
        <dbReference type="ARBA" id="ARBA00022840"/>
    </source>
</evidence>
<keyword evidence="5 11" id="KW-0067">ATP-binding</keyword>
<dbReference type="InterPro" id="IPR011527">
    <property type="entry name" value="ABC1_TM_dom"/>
</dbReference>
<dbReference type="InterPro" id="IPR050835">
    <property type="entry name" value="ABC_transporter_sub-D"/>
</dbReference>
<dbReference type="Gene3D" id="1.20.1560.10">
    <property type="entry name" value="ABC transporter type 1, transmembrane domain"/>
    <property type="match status" value="1"/>
</dbReference>
<dbReference type="PROSITE" id="PS50893">
    <property type="entry name" value="ABC_TRANSPORTER_2"/>
    <property type="match status" value="1"/>
</dbReference>
<dbReference type="GO" id="GO:0005524">
    <property type="term" value="F:ATP binding"/>
    <property type="evidence" value="ECO:0007669"/>
    <property type="project" value="UniProtKB-KW"/>
</dbReference>
<dbReference type="Pfam" id="PF00005">
    <property type="entry name" value="ABC_tran"/>
    <property type="match status" value="1"/>
</dbReference>
<feature type="domain" description="ABC transporter" evidence="9">
    <location>
        <begin position="368"/>
        <end position="567"/>
    </location>
</feature>
<feature type="domain" description="ABC transmembrane type-1" evidence="10">
    <location>
        <begin position="59"/>
        <end position="324"/>
    </location>
</feature>
<keyword evidence="2" id="KW-0813">Transport</keyword>
<comment type="subcellular location">
    <subcellularLocation>
        <location evidence="1">Cell membrane</location>
        <topology evidence="1">Multi-pass membrane protein</topology>
    </subcellularLocation>
</comment>
<protein>
    <submittedName>
        <fullName evidence="11">ABC transporter ATP-binding protein/permease</fullName>
    </submittedName>
</protein>
<dbReference type="EMBL" id="JACJQH010000003">
    <property type="protein sequence ID" value="MBD2194320.1"/>
    <property type="molecule type" value="Genomic_DNA"/>
</dbReference>
<evidence type="ECO:0000256" key="7">
    <source>
        <dbReference type="ARBA" id="ARBA00023136"/>
    </source>
</evidence>
<name>A0ABR8A4B8_9CYAN</name>
<keyword evidence="12" id="KW-1185">Reference proteome</keyword>
<evidence type="ECO:0000256" key="2">
    <source>
        <dbReference type="ARBA" id="ARBA00022448"/>
    </source>
</evidence>
<dbReference type="SMART" id="SM00382">
    <property type="entry name" value="AAA"/>
    <property type="match status" value="1"/>
</dbReference>
<dbReference type="InterPro" id="IPR036640">
    <property type="entry name" value="ABC1_TM_sf"/>
</dbReference>
<keyword evidence="4" id="KW-0547">Nucleotide-binding</keyword>
<evidence type="ECO:0000259" key="9">
    <source>
        <dbReference type="PROSITE" id="PS50893"/>
    </source>
</evidence>
<dbReference type="InterPro" id="IPR027417">
    <property type="entry name" value="P-loop_NTPase"/>
</dbReference>
<dbReference type="SUPFAM" id="SSF90123">
    <property type="entry name" value="ABC transporter transmembrane region"/>
    <property type="match status" value="1"/>
</dbReference>
<evidence type="ECO:0000256" key="8">
    <source>
        <dbReference type="SAM" id="Phobius"/>
    </source>
</evidence>
<keyword evidence="6 8" id="KW-1133">Transmembrane helix</keyword>
<feature type="transmembrane region" description="Helical" evidence="8">
    <location>
        <begin position="179"/>
        <end position="199"/>
    </location>
</feature>
<evidence type="ECO:0000259" key="10">
    <source>
        <dbReference type="PROSITE" id="PS50929"/>
    </source>
</evidence>
<dbReference type="SUPFAM" id="SSF52540">
    <property type="entry name" value="P-loop containing nucleoside triphosphate hydrolases"/>
    <property type="match status" value="1"/>
</dbReference>
<evidence type="ECO:0000256" key="6">
    <source>
        <dbReference type="ARBA" id="ARBA00022989"/>
    </source>
</evidence>
<organism evidence="11 12">
    <name type="scientific">Calothrix parietina FACHB-288</name>
    <dbReference type="NCBI Taxonomy" id="2692896"/>
    <lineage>
        <taxon>Bacteria</taxon>
        <taxon>Bacillati</taxon>
        <taxon>Cyanobacteriota</taxon>
        <taxon>Cyanophyceae</taxon>
        <taxon>Nostocales</taxon>
        <taxon>Calotrichaceae</taxon>
        <taxon>Calothrix</taxon>
    </lineage>
</organism>
<dbReference type="InterPro" id="IPR003593">
    <property type="entry name" value="AAA+_ATPase"/>
</dbReference>
<keyword evidence="3 8" id="KW-0812">Transmembrane</keyword>
<keyword evidence="7 8" id="KW-0472">Membrane</keyword>
<reference evidence="11 12" key="1">
    <citation type="journal article" date="2020" name="ISME J.">
        <title>Comparative genomics reveals insights into cyanobacterial evolution and habitat adaptation.</title>
        <authorList>
            <person name="Chen M.Y."/>
            <person name="Teng W.K."/>
            <person name="Zhao L."/>
            <person name="Hu C.X."/>
            <person name="Zhou Y.K."/>
            <person name="Han B.P."/>
            <person name="Song L.R."/>
            <person name="Shu W.S."/>
        </authorList>
    </citation>
    <scope>NUCLEOTIDE SEQUENCE [LARGE SCALE GENOMIC DNA]</scope>
    <source>
        <strain evidence="11 12">FACHB-288</strain>
    </source>
</reference>
<evidence type="ECO:0000256" key="4">
    <source>
        <dbReference type="ARBA" id="ARBA00022741"/>
    </source>
</evidence>
<dbReference type="InterPro" id="IPR003439">
    <property type="entry name" value="ABC_transporter-like_ATP-bd"/>
</dbReference>
<evidence type="ECO:0000256" key="3">
    <source>
        <dbReference type="ARBA" id="ARBA00022692"/>
    </source>
</evidence>
<comment type="caution">
    <text evidence="11">The sequence shown here is derived from an EMBL/GenBank/DDBJ whole genome shotgun (WGS) entry which is preliminary data.</text>
</comment>
<dbReference type="PANTHER" id="PTHR11384:SF59">
    <property type="entry name" value="LYSOSOMAL COBALAMIN TRANSPORTER ABCD4"/>
    <property type="match status" value="1"/>
</dbReference>
<gene>
    <name evidence="11" type="ORF">H6G24_02260</name>
</gene>
<feature type="transmembrane region" description="Helical" evidence="8">
    <location>
        <begin position="73"/>
        <end position="94"/>
    </location>
</feature>